<dbReference type="Proteomes" id="UP000593567">
    <property type="component" value="Unassembled WGS sequence"/>
</dbReference>
<protein>
    <submittedName>
        <fullName evidence="1">Uncharacterized protein</fullName>
    </submittedName>
</protein>
<evidence type="ECO:0000313" key="1">
    <source>
        <dbReference type="EMBL" id="KAF6037471.1"/>
    </source>
</evidence>
<organism evidence="1 2">
    <name type="scientific">Bugula neritina</name>
    <name type="common">Brown bryozoan</name>
    <name type="synonym">Sertularia neritina</name>
    <dbReference type="NCBI Taxonomy" id="10212"/>
    <lineage>
        <taxon>Eukaryota</taxon>
        <taxon>Metazoa</taxon>
        <taxon>Spiralia</taxon>
        <taxon>Lophotrochozoa</taxon>
        <taxon>Bryozoa</taxon>
        <taxon>Gymnolaemata</taxon>
        <taxon>Cheilostomatida</taxon>
        <taxon>Flustrina</taxon>
        <taxon>Buguloidea</taxon>
        <taxon>Bugulidae</taxon>
        <taxon>Bugula</taxon>
    </lineage>
</organism>
<dbReference type="AlphaFoldDB" id="A0A7J7KHT6"/>
<dbReference type="Pfam" id="PF05960">
    <property type="entry name" value="DUF885"/>
    <property type="match status" value="1"/>
</dbReference>
<reference evidence="1" key="1">
    <citation type="submission" date="2020-06" db="EMBL/GenBank/DDBJ databases">
        <title>Draft genome of Bugula neritina, a colonial animal packing powerful symbionts and potential medicines.</title>
        <authorList>
            <person name="Rayko M."/>
        </authorList>
    </citation>
    <scope>NUCLEOTIDE SEQUENCE [LARGE SCALE GENOMIC DNA]</scope>
    <source>
        <strain evidence="1">Kwan_BN1</strain>
    </source>
</reference>
<dbReference type="EMBL" id="VXIV02000563">
    <property type="protein sequence ID" value="KAF6037471.1"/>
    <property type="molecule type" value="Genomic_DNA"/>
</dbReference>
<keyword evidence="2" id="KW-1185">Reference proteome</keyword>
<accession>A0A7J7KHT6</accession>
<proteinExistence type="predicted"/>
<dbReference type="InterPro" id="IPR010281">
    <property type="entry name" value="DUF885"/>
</dbReference>
<name>A0A7J7KHT6_BUGNE</name>
<sequence length="213" mass="24728">MQRRSVPEVIMITRIIIIVFCVSTIQCRIVNQTEVLKFVNDFFDFKIKENPGLASSYGINKYQNLVEEWNDVAFQRRINKSEEFLLRVKDYLAETLEKKEDELTLKIMEHSLEKFLSGSKYMNYTKTLNVDLASIKTGVTVTNPIDTEEELFFWHQQIVEYQQVFTDQLALLDEGIQTELTPAKTTCEYVLNLYKDAVGESFDGSLLSNLILI</sequence>
<comment type="caution">
    <text evidence="1">The sequence shown here is derived from an EMBL/GenBank/DDBJ whole genome shotgun (WGS) entry which is preliminary data.</text>
</comment>
<evidence type="ECO:0000313" key="2">
    <source>
        <dbReference type="Proteomes" id="UP000593567"/>
    </source>
</evidence>
<gene>
    <name evidence="1" type="ORF">EB796_004221</name>
</gene>